<feature type="signal peptide" evidence="1">
    <location>
        <begin position="1"/>
        <end position="24"/>
    </location>
</feature>
<evidence type="ECO:0008006" key="4">
    <source>
        <dbReference type="Google" id="ProtNLM"/>
    </source>
</evidence>
<sequence length="235" mass="26432">MIKLFTKTIFFTFLLTAITFMAKAQIGYDYAQYDFGLGANINRVYGDAETIKNTPSVSISFNYNHTPYLNYIVEVQAGKLEGGSDTSKSGRYFKNRYTALVFRAQLQAGELIDYSRSGLMNGLKNLYVSAGLGYMINDITQINRESVITPGFFTGGEDKAKELFIPIRVGYELKFFNKYDQPSFKIDFAMQYNSSFGDNMDGFTAGKSKDKLVQYSIGLKFAIGGVTSYSKQIHY</sequence>
<proteinExistence type="predicted"/>
<accession>A0A3E2NXT7</accession>
<keyword evidence="1" id="KW-0732">Signal</keyword>
<evidence type="ECO:0000256" key="1">
    <source>
        <dbReference type="SAM" id="SignalP"/>
    </source>
</evidence>
<gene>
    <name evidence="2" type="ORF">DYU05_09530</name>
</gene>
<keyword evidence="3" id="KW-1185">Reference proteome</keyword>
<dbReference type="EMBL" id="QWDE01000001">
    <property type="protein sequence ID" value="RFZ85813.1"/>
    <property type="molecule type" value="Genomic_DNA"/>
</dbReference>
<protein>
    <recommendedName>
        <fullName evidence="4">Outer membrane protein beta-barrel domain-containing protein</fullName>
    </recommendedName>
</protein>
<organism evidence="2 3">
    <name type="scientific">Mucilaginibacter terrenus</name>
    <dbReference type="NCBI Taxonomy" id="2482727"/>
    <lineage>
        <taxon>Bacteria</taxon>
        <taxon>Pseudomonadati</taxon>
        <taxon>Bacteroidota</taxon>
        <taxon>Sphingobacteriia</taxon>
        <taxon>Sphingobacteriales</taxon>
        <taxon>Sphingobacteriaceae</taxon>
        <taxon>Mucilaginibacter</taxon>
    </lineage>
</organism>
<dbReference type="AlphaFoldDB" id="A0A3E2NXT7"/>
<dbReference type="RefSeq" id="WP_117382710.1">
    <property type="nucleotide sequence ID" value="NZ_QWDE01000001.1"/>
</dbReference>
<evidence type="ECO:0000313" key="3">
    <source>
        <dbReference type="Proteomes" id="UP000260823"/>
    </source>
</evidence>
<evidence type="ECO:0000313" key="2">
    <source>
        <dbReference type="EMBL" id="RFZ85813.1"/>
    </source>
</evidence>
<name>A0A3E2NXT7_9SPHI</name>
<feature type="chain" id="PRO_5017612266" description="Outer membrane protein beta-barrel domain-containing protein" evidence="1">
    <location>
        <begin position="25"/>
        <end position="235"/>
    </location>
</feature>
<reference evidence="2 3" key="1">
    <citation type="submission" date="2018-08" db="EMBL/GenBank/DDBJ databases">
        <title>Mucilaginibacter terrae sp. nov., isolated from manganese diggings.</title>
        <authorList>
            <person name="Huang Y."/>
            <person name="Zhou Z."/>
        </authorList>
    </citation>
    <scope>NUCLEOTIDE SEQUENCE [LARGE SCALE GENOMIC DNA]</scope>
    <source>
        <strain evidence="2 3">ZH6</strain>
    </source>
</reference>
<dbReference type="Proteomes" id="UP000260823">
    <property type="component" value="Unassembled WGS sequence"/>
</dbReference>
<dbReference type="OrthoDB" id="648040at2"/>
<comment type="caution">
    <text evidence="2">The sequence shown here is derived from an EMBL/GenBank/DDBJ whole genome shotgun (WGS) entry which is preliminary data.</text>
</comment>